<accession>A0A174AAT8</accession>
<keyword evidence="3" id="KW-0472">Membrane</keyword>
<dbReference type="Proteomes" id="UP000095558">
    <property type="component" value="Unassembled WGS sequence"/>
</dbReference>
<name>A0A174AAT8_9CLOT</name>
<sequence length="207" mass="23642">MGKDEMENKDKEKIEEFKTVDAKEYENDYEEDEDEDEDDYEEGSSKAKKAIIIIIVLILSLSTVAVLWANGYEIVNFALNKVSESKNEVEIQEENVDNTEENITAEAVDINTIYDMIHRMANTIIIAEDGNIWGKDEITEDNIDKVLYQLNGRDEYLDTELKKWKGLDFSNGVEVHNYVWTKLGGTIGKAKSLDEQSIETIVNSLSE</sequence>
<proteinExistence type="predicted"/>
<evidence type="ECO:0000313" key="4">
    <source>
        <dbReference type="EMBL" id="CUN85772.1"/>
    </source>
</evidence>
<feature type="region of interest" description="Disordered" evidence="2">
    <location>
        <begin position="1"/>
        <end position="42"/>
    </location>
</feature>
<evidence type="ECO:0000256" key="3">
    <source>
        <dbReference type="SAM" id="Phobius"/>
    </source>
</evidence>
<evidence type="ECO:0000256" key="1">
    <source>
        <dbReference type="SAM" id="Coils"/>
    </source>
</evidence>
<feature type="compositionally biased region" description="Basic and acidic residues" evidence="2">
    <location>
        <begin position="1"/>
        <end position="26"/>
    </location>
</feature>
<evidence type="ECO:0000256" key="2">
    <source>
        <dbReference type="SAM" id="MobiDB-lite"/>
    </source>
</evidence>
<reference evidence="4 5" key="1">
    <citation type="submission" date="2015-09" db="EMBL/GenBank/DDBJ databases">
        <authorList>
            <consortium name="Pathogen Informatics"/>
        </authorList>
    </citation>
    <scope>NUCLEOTIDE SEQUENCE [LARGE SCALE GENOMIC DNA]</scope>
    <source>
        <strain evidence="4 5">2789STDY5834855</strain>
    </source>
</reference>
<dbReference type="EMBL" id="CYZV01000007">
    <property type="protein sequence ID" value="CUN85772.1"/>
    <property type="molecule type" value="Genomic_DNA"/>
</dbReference>
<keyword evidence="1" id="KW-0175">Coiled coil</keyword>
<keyword evidence="3" id="KW-1133">Transmembrane helix</keyword>
<protein>
    <submittedName>
        <fullName evidence="4">Uncharacterized protein</fullName>
    </submittedName>
</protein>
<feature type="compositionally biased region" description="Acidic residues" evidence="2">
    <location>
        <begin position="27"/>
        <end position="42"/>
    </location>
</feature>
<feature type="transmembrane region" description="Helical" evidence="3">
    <location>
        <begin position="50"/>
        <end position="69"/>
    </location>
</feature>
<organism evidence="4 5">
    <name type="scientific">Clostridium disporicum</name>
    <dbReference type="NCBI Taxonomy" id="84024"/>
    <lineage>
        <taxon>Bacteria</taxon>
        <taxon>Bacillati</taxon>
        <taxon>Bacillota</taxon>
        <taxon>Clostridia</taxon>
        <taxon>Eubacteriales</taxon>
        <taxon>Clostridiaceae</taxon>
        <taxon>Clostridium</taxon>
    </lineage>
</organism>
<dbReference type="OrthoDB" id="1932566at2"/>
<gene>
    <name evidence="4" type="ORF">ERS852470_00882</name>
</gene>
<dbReference type="Pfam" id="PF19754">
    <property type="entry name" value="DUF6241"/>
    <property type="match status" value="1"/>
</dbReference>
<feature type="coiled-coil region" evidence="1">
    <location>
        <begin position="75"/>
        <end position="102"/>
    </location>
</feature>
<dbReference type="InterPro" id="IPR046208">
    <property type="entry name" value="DUF6241"/>
</dbReference>
<evidence type="ECO:0000313" key="5">
    <source>
        <dbReference type="Proteomes" id="UP000095558"/>
    </source>
</evidence>
<keyword evidence="3" id="KW-0812">Transmembrane</keyword>
<dbReference type="RefSeq" id="WP_055275616.1">
    <property type="nucleotide sequence ID" value="NZ_CYZV01000007.1"/>
</dbReference>
<dbReference type="AlphaFoldDB" id="A0A174AAT8"/>